<feature type="transmembrane region" description="Helical" evidence="6">
    <location>
        <begin position="604"/>
        <end position="623"/>
    </location>
</feature>
<keyword evidence="9" id="KW-1185">Reference proteome</keyword>
<dbReference type="KEGG" id="ccl:Clocl_0356"/>
<dbReference type="InterPro" id="IPR052536">
    <property type="entry name" value="ABC-4_Integral_Memb_Prot"/>
</dbReference>
<dbReference type="PANTHER" id="PTHR46795">
    <property type="entry name" value="ABC TRANSPORTER PERMEASE-RELATED-RELATED"/>
    <property type="match status" value="1"/>
</dbReference>
<dbReference type="PANTHER" id="PTHR46795:SF3">
    <property type="entry name" value="ABC TRANSPORTER PERMEASE"/>
    <property type="match status" value="1"/>
</dbReference>
<dbReference type="InterPro" id="IPR003838">
    <property type="entry name" value="ABC3_permease_C"/>
</dbReference>
<organism evidence="8 9">
    <name type="scientific">Acetivibrio clariflavus (strain DSM 19732 / NBRC 101661 / EBR45)</name>
    <name type="common">Clostridium clariflavum</name>
    <dbReference type="NCBI Taxonomy" id="720554"/>
    <lineage>
        <taxon>Bacteria</taxon>
        <taxon>Bacillati</taxon>
        <taxon>Bacillota</taxon>
        <taxon>Clostridia</taxon>
        <taxon>Eubacteriales</taxon>
        <taxon>Oscillospiraceae</taxon>
        <taxon>Acetivibrio</taxon>
    </lineage>
</organism>
<feature type="domain" description="ABC3 transporter permease C-terminal" evidence="7">
    <location>
        <begin position="65"/>
        <end position="172"/>
    </location>
</feature>
<accession>G8M2L8</accession>
<evidence type="ECO:0000259" key="7">
    <source>
        <dbReference type="Pfam" id="PF02687"/>
    </source>
</evidence>
<reference evidence="8 9" key="2">
    <citation type="journal article" date="2012" name="Stand. Genomic Sci.">
        <title>Complete Genome Sequence of Clostridium clariflavum DSM 19732.</title>
        <authorList>
            <person name="Izquierdo J.A."/>
            <person name="Goodwin L."/>
            <person name="Davenport K.W."/>
            <person name="Teshima H."/>
            <person name="Bruce D."/>
            <person name="Detter C."/>
            <person name="Tapia R."/>
            <person name="Han S."/>
            <person name="Land M."/>
            <person name="Hauser L."/>
            <person name="Jeffries C.D."/>
            <person name="Han J."/>
            <person name="Pitluck S."/>
            <person name="Nolan M."/>
            <person name="Chen A."/>
            <person name="Huntemann M."/>
            <person name="Mavromatis K."/>
            <person name="Mikhailova N."/>
            <person name="Liolios K."/>
            <person name="Woyke T."/>
            <person name="Lynd L.R."/>
        </authorList>
    </citation>
    <scope>NUCLEOTIDE SEQUENCE [LARGE SCALE GENOMIC DNA]</scope>
    <source>
        <strain evidence="9">DSM 19732 / NBRC 101661 / EBR45</strain>
    </source>
</reference>
<gene>
    <name evidence="8" type="ordered locus">Clocl_0356</name>
</gene>
<dbReference type="AlphaFoldDB" id="G8M2L8"/>
<dbReference type="Proteomes" id="UP000005435">
    <property type="component" value="Chromosome"/>
</dbReference>
<feature type="transmembrane region" description="Helical" evidence="6">
    <location>
        <begin position="225"/>
        <end position="254"/>
    </location>
</feature>
<reference evidence="9" key="1">
    <citation type="submission" date="2011-12" db="EMBL/GenBank/DDBJ databases">
        <title>Complete sequence of Clostridium clariflavum DSM 19732.</title>
        <authorList>
            <consortium name="US DOE Joint Genome Institute"/>
            <person name="Lucas S."/>
            <person name="Han J."/>
            <person name="Lapidus A."/>
            <person name="Cheng J.-F."/>
            <person name="Goodwin L."/>
            <person name="Pitluck S."/>
            <person name="Peters L."/>
            <person name="Teshima H."/>
            <person name="Detter J.C."/>
            <person name="Han C."/>
            <person name="Tapia R."/>
            <person name="Land M."/>
            <person name="Hauser L."/>
            <person name="Kyrpides N."/>
            <person name="Ivanova N."/>
            <person name="Pagani I."/>
            <person name="Kitzmiller T."/>
            <person name="Lynd L."/>
            <person name="Izquierdo J."/>
            <person name="Woyke T."/>
        </authorList>
    </citation>
    <scope>NUCLEOTIDE SEQUENCE [LARGE SCALE GENOMIC DNA]</scope>
    <source>
        <strain evidence="9">DSM 19732 / NBRC 101661 / EBR45</strain>
    </source>
</reference>
<feature type="transmembrane region" description="Helical" evidence="6">
    <location>
        <begin position="201"/>
        <end position="219"/>
    </location>
</feature>
<evidence type="ECO:0000256" key="2">
    <source>
        <dbReference type="ARBA" id="ARBA00022475"/>
    </source>
</evidence>
<evidence type="ECO:0000313" key="8">
    <source>
        <dbReference type="EMBL" id="AEV67092.1"/>
    </source>
</evidence>
<keyword evidence="5 6" id="KW-0472">Membrane</keyword>
<protein>
    <submittedName>
        <fullName evidence="8">Putative ABC-type transport system involved in lysophospholipase L1 biosynthesis, permease component</fullName>
    </submittedName>
</protein>
<dbReference type="EMBL" id="CP003065">
    <property type="protein sequence ID" value="AEV67092.1"/>
    <property type="molecule type" value="Genomic_DNA"/>
</dbReference>
<dbReference type="GO" id="GO:0005886">
    <property type="term" value="C:plasma membrane"/>
    <property type="evidence" value="ECO:0007669"/>
    <property type="project" value="UniProtKB-SubCell"/>
</dbReference>
<feature type="transmembrane region" description="Helical" evidence="6">
    <location>
        <begin position="635"/>
        <end position="659"/>
    </location>
</feature>
<evidence type="ECO:0000256" key="1">
    <source>
        <dbReference type="ARBA" id="ARBA00004651"/>
    </source>
</evidence>
<comment type="similarity">
    <text evidence="6">Belongs to the ABC-4 integral membrane protein family.</text>
</comment>
<keyword evidence="2 6" id="KW-1003">Cell membrane</keyword>
<feature type="transmembrane region" description="Helical" evidence="6">
    <location>
        <begin position="540"/>
        <end position="567"/>
    </location>
</feature>
<feature type="transmembrane region" description="Helical" evidence="6">
    <location>
        <begin position="107"/>
        <end position="138"/>
    </location>
</feature>
<comment type="subcellular location">
    <subcellularLocation>
        <location evidence="1 6">Cell membrane</location>
        <topology evidence="1 6">Multi-pass membrane protein</topology>
    </subcellularLocation>
</comment>
<evidence type="ECO:0000256" key="3">
    <source>
        <dbReference type="ARBA" id="ARBA00022692"/>
    </source>
</evidence>
<dbReference type="OrthoDB" id="9781780at2"/>
<sequence>MSKLFYPKLAANTIKKNGKFYFPYILTCIGTIAMFYIMCFIKTNEGINKMPGADSLEQIMGLGTGVIAIFSAIFLFYTNSFLIKRRKKELGLYNILGMEKGHIGKILFYETLMTGAVSIITGLLLGTLFSKLILLIYAKLLSFDIPFGFSISAHGIKWSIYLFSAIFLLILLSNLFRIKLAKPIELLKGGNIGEKEPKTKLLMAILGAICLGIGYYIAITTESPLNALILFFVAVILVIIGTYLLFNAGSIALLKLLRKNKNYYYKTKHFTSISGMIYRMKQNATGLANICILSTMVLVMVTGTLSLYFGAEDALKNRYPYDIKVSRTFQGKNIVRNKLMQSILDAVSKQGRKIIRMKDYESLTFVAHNDNGQFTGDIDYLSSNYEVFTLITADEYTHLTGKTSNLTDNNVLAYSSKRQIEDNFSLFGQTFTVKEHLEDIPVLSDYRSIVTNYHLIVVSSENVFTEIMNAQSEAYGNAASPTIYEIYLDIDGEDDEKIACAQAIENVIRNNVEFASADSSIDYSYANYVQSRQARAERFYSLYGGFLFLGLFLGTLFMMATALIIYYKQISEGYDDRERFQIMQKVGMSKDEIKATIRSQVLKVFFLPIIAAAIHIAAAFKIITKLLALMNLTNVTLFFWCTVATLLVFSIIYGIVYALTAKVYYNIVE</sequence>
<dbReference type="RefSeq" id="WP_014253724.1">
    <property type="nucleotide sequence ID" value="NC_016627.1"/>
</dbReference>
<evidence type="ECO:0000256" key="4">
    <source>
        <dbReference type="ARBA" id="ARBA00022989"/>
    </source>
</evidence>
<evidence type="ECO:0000256" key="6">
    <source>
        <dbReference type="PIRNR" id="PIRNR018968"/>
    </source>
</evidence>
<dbReference type="PIRSF" id="PIRSF018968">
    <property type="entry name" value="ABC_permease_BceB"/>
    <property type="match status" value="1"/>
</dbReference>
<evidence type="ECO:0000256" key="5">
    <source>
        <dbReference type="ARBA" id="ARBA00023136"/>
    </source>
</evidence>
<dbReference type="GO" id="GO:0055085">
    <property type="term" value="P:transmembrane transport"/>
    <property type="evidence" value="ECO:0007669"/>
    <property type="project" value="UniProtKB-UniRule"/>
</dbReference>
<feature type="transmembrane region" description="Helical" evidence="6">
    <location>
        <begin position="286"/>
        <end position="309"/>
    </location>
</feature>
<proteinExistence type="inferred from homology"/>
<keyword evidence="6" id="KW-0813">Transport</keyword>
<feature type="transmembrane region" description="Helical" evidence="6">
    <location>
        <begin position="158"/>
        <end position="180"/>
    </location>
</feature>
<dbReference type="STRING" id="720554.Clocl_0356"/>
<keyword evidence="3 6" id="KW-0812">Transmembrane</keyword>
<feature type="transmembrane region" description="Helical" evidence="6">
    <location>
        <begin position="58"/>
        <end position="78"/>
    </location>
</feature>
<dbReference type="eggNOG" id="COG0577">
    <property type="taxonomic scope" value="Bacteria"/>
</dbReference>
<name>G8M2L8_ACECE</name>
<evidence type="ECO:0000313" key="9">
    <source>
        <dbReference type="Proteomes" id="UP000005435"/>
    </source>
</evidence>
<dbReference type="HOGENOM" id="CLU_022800_2_3_9"/>
<keyword evidence="4 6" id="KW-1133">Transmembrane helix</keyword>
<feature type="transmembrane region" description="Helical" evidence="6">
    <location>
        <begin position="21"/>
        <end position="38"/>
    </location>
</feature>
<dbReference type="Pfam" id="PF02687">
    <property type="entry name" value="FtsX"/>
    <property type="match status" value="1"/>
</dbReference>
<dbReference type="InterPro" id="IPR027022">
    <property type="entry name" value="ABC_permease_BceB-typ"/>
</dbReference>